<feature type="region of interest" description="Disordered" evidence="1">
    <location>
        <begin position="58"/>
        <end position="84"/>
    </location>
</feature>
<name>A0A917LZK1_9MICC</name>
<gene>
    <name evidence="2" type="ORF">GCM10011374_35500</name>
</gene>
<dbReference type="EMBL" id="BMEQ01000029">
    <property type="protein sequence ID" value="GGG68092.1"/>
    <property type="molecule type" value="Genomic_DNA"/>
</dbReference>
<evidence type="ECO:0000256" key="1">
    <source>
        <dbReference type="SAM" id="MobiDB-lite"/>
    </source>
</evidence>
<reference evidence="2" key="1">
    <citation type="journal article" date="2014" name="Int. J. Syst. Evol. Microbiol.">
        <title>Complete genome sequence of Corynebacterium casei LMG S-19264T (=DSM 44701T), isolated from a smear-ripened cheese.</title>
        <authorList>
            <consortium name="US DOE Joint Genome Institute (JGI-PGF)"/>
            <person name="Walter F."/>
            <person name="Albersmeier A."/>
            <person name="Kalinowski J."/>
            <person name="Ruckert C."/>
        </authorList>
    </citation>
    <scope>NUCLEOTIDE SEQUENCE</scope>
    <source>
        <strain evidence="2">CGMCC 1.12187</strain>
    </source>
</reference>
<dbReference type="RefSeq" id="WP_188539644.1">
    <property type="nucleotide sequence ID" value="NZ_BMEQ01000029.1"/>
</dbReference>
<sequence length="192" mass="21747">MLTDLPQCVAGHAINRHWVTPFGTGLYWGRPVIDQDGMEGVELWPQADATIHVLHPNRHPRRGTAAEEADQWEDAPVGSDPADNSVFLPTPEDRLPANGYGVADSVEQVLETFLGLVSDERCFAVCFQRFRRDEEPPTDHPHRWHWHYWGEYIGELTPAASSLAEEPEIEEVICFEVFEVMPVRAPKLVVVR</sequence>
<reference evidence="2" key="2">
    <citation type="submission" date="2020-09" db="EMBL/GenBank/DDBJ databases">
        <authorList>
            <person name="Sun Q."/>
            <person name="Zhou Y."/>
        </authorList>
    </citation>
    <scope>NUCLEOTIDE SEQUENCE</scope>
    <source>
        <strain evidence="2">CGMCC 1.12187</strain>
    </source>
</reference>
<dbReference type="AlphaFoldDB" id="A0A917LZK1"/>
<keyword evidence="3" id="KW-1185">Reference proteome</keyword>
<evidence type="ECO:0000313" key="2">
    <source>
        <dbReference type="EMBL" id="GGG68092.1"/>
    </source>
</evidence>
<evidence type="ECO:0000313" key="3">
    <source>
        <dbReference type="Proteomes" id="UP000638848"/>
    </source>
</evidence>
<dbReference type="Proteomes" id="UP000638848">
    <property type="component" value="Unassembled WGS sequence"/>
</dbReference>
<organism evidence="2 3">
    <name type="scientific">Kocuria dechangensis</name>
    <dbReference type="NCBI Taxonomy" id="1176249"/>
    <lineage>
        <taxon>Bacteria</taxon>
        <taxon>Bacillati</taxon>
        <taxon>Actinomycetota</taxon>
        <taxon>Actinomycetes</taxon>
        <taxon>Micrococcales</taxon>
        <taxon>Micrococcaceae</taxon>
        <taxon>Kocuria</taxon>
    </lineage>
</organism>
<accession>A0A917LZK1</accession>
<comment type="caution">
    <text evidence="2">The sequence shown here is derived from an EMBL/GenBank/DDBJ whole genome shotgun (WGS) entry which is preliminary data.</text>
</comment>
<protein>
    <submittedName>
        <fullName evidence="2">Uncharacterized protein</fullName>
    </submittedName>
</protein>
<proteinExistence type="predicted"/>